<dbReference type="EMBL" id="BJYX01000016">
    <property type="protein sequence ID" value="GEO31087.1"/>
    <property type="molecule type" value="Genomic_DNA"/>
</dbReference>
<dbReference type="Pfam" id="PF08484">
    <property type="entry name" value="Methyltransf_14"/>
    <property type="match status" value="1"/>
</dbReference>
<evidence type="ECO:0000259" key="2">
    <source>
        <dbReference type="Pfam" id="PF08484"/>
    </source>
</evidence>
<keyword evidence="4" id="KW-1185">Reference proteome</keyword>
<gene>
    <name evidence="3" type="ORF">TAE01_28970</name>
</gene>
<name>A0A512D3Q5_9MICO</name>
<dbReference type="InterPro" id="IPR013691">
    <property type="entry name" value="MeTrfase_14"/>
</dbReference>
<keyword evidence="3" id="KW-0489">Methyltransferase</keyword>
<feature type="domain" description="Methyltransferase putative zinc binding" evidence="1">
    <location>
        <begin position="6"/>
        <end position="67"/>
    </location>
</feature>
<dbReference type="PANTHER" id="PTHR43861:SF5">
    <property type="entry name" value="BLL5978 PROTEIN"/>
    <property type="match status" value="1"/>
</dbReference>
<evidence type="ECO:0000259" key="1">
    <source>
        <dbReference type="Pfam" id="PF08421"/>
    </source>
</evidence>
<dbReference type="AlphaFoldDB" id="A0A512D3Q5"/>
<dbReference type="SUPFAM" id="SSF53335">
    <property type="entry name" value="S-adenosyl-L-methionine-dependent methyltransferases"/>
    <property type="match status" value="1"/>
</dbReference>
<dbReference type="PANTHER" id="PTHR43861">
    <property type="entry name" value="TRANS-ACONITATE 2-METHYLTRANSFERASE-RELATED"/>
    <property type="match status" value="1"/>
</dbReference>
<dbReference type="Gene3D" id="3.40.50.150">
    <property type="entry name" value="Vaccinia Virus protein VP39"/>
    <property type="match status" value="1"/>
</dbReference>
<protein>
    <submittedName>
        <fullName evidence="3">Methyltransferase</fullName>
    </submittedName>
</protein>
<dbReference type="OrthoDB" id="9815644at2"/>
<dbReference type="InterPro" id="IPR038576">
    <property type="entry name" value="Methyltransf_Zn-bd_dom_put_sf"/>
</dbReference>
<proteinExistence type="predicted"/>
<dbReference type="GO" id="GO:0032259">
    <property type="term" value="P:methylation"/>
    <property type="evidence" value="ECO:0007669"/>
    <property type="project" value="UniProtKB-KW"/>
</dbReference>
<dbReference type="Pfam" id="PF13489">
    <property type="entry name" value="Methyltransf_23"/>
    <property type="match status" value="1"/>
</dbReference>
<dbReference type="Pfam" id="PF08421">
    <property type="entry name" value="Methyltransf_13"/>
    <property type="match status" value="1"/>
</dbReference>
<accession>A0A512D3Q5</accession>
<feature type="domain" description="C-methyltransferase" evidence="2">
    <location>
        <begin position="247"/>
        <end position="404"/>
    </location>
</feature>
<sequence>MSTPQCRLCGHELTVTFVDLGMSPPCESYVAGEAADAGEMFYPLHVRVCEECLLVQLPTYVAAEDIFTDYAYFSSYSTSWVQHAKDYVDLARKRLSLDGSSFIVEVASNDGYLLQHAVAAGIRSAGIEPAANVAEAARAKGIDTTVAFLGERTGREFATTHGQADLVVANNVFAHVPDIVDFAKGLRALLADDGTLTIEIPHLLRLIEGREYDTIYHEHFSYLSLLTTQCVLEAAGLRVVDVEELTTHGGSLRTWSMPIESADAPSERVAEVLAAEAEAGLHTLEGHIGFSEAVAAARNDLVEFLVECSRKGATVAGYGAPGKGNTLLNHCGVRTDQLRFTVDRNPMKQGMLLPGTRIPIHAPERLEQERPDYILILPWNLRTEIAEQLAYTREWGAQLVVPLPHLEIF</sequence>
<dbReference type="Gene3D" id="3.40.50.720">
    <property type="entry name" value="NAD(P)-binding Rossmann-like Domain"/>
    <property type="match status" value="1"/>
</dbReference>
<dbReference type="Gene3D" id="6.20.50.110">
    <property type="entry name" value="Methyltransferase, zinc-binding domain"/>
    <property type="match status" value="1"/>
</dbReference>
<dbReference type="InterPro" id="IPR013630">
    <property type="entry name" value="Methyltransf_Zn-bd_dom_put"/>
</dbReference>
<keyword evidence="3" id="KW-0808">Transferase</keyword>
<dbReference type="InterPro" id="IPR029063">
    <property type="entry name" value="SAM-dependent_MTases_sf"/>
</dbReference>
<evidence type="ECO:0000313" key="3">
    <source>
        <dbReference type="EMBL" id="GEO31087.1"/>
    </source>
</evidence>
<comment type="caution">
    <text evidence="3">The sequence shown here is derived from an EMBL/GenBank/DDBJ whole genome shotgun (WGS) entry which is preliminary data.</text>
</comment>
<dbReference type="Proteomes" id="UP000321534">
    <property type="component" value="Unassembled WGS sequence"/>
</dbReference>
<evidence type="ECO:0000313" key="4">
    <source>
        <dbReference type="Proteomes" id="UP000321534"/>
    </source>
</evidence>
<reference evidence="3 4" key="1">
    <citation type="submission" date="2019-07" db="EMBL/GenBank/DDBJ databases">
        <title>Whole genome shotgun sequence of Terrabacter aerolatus NBRC 106305.</title>
        <authorList>
            <person name="Hosoyama A."/>
            <person name="Uohara A."/>
            <person name="Ohji S."/>
            <person name="Ichikawa N."/>
        </authorList>
    </citation>
    <scope>NUCLEOTIDE SEQUENCE [LARGE SCALE GENOMIC DNA]</scope>
    <source>
        <strain evidence="3 4">NBRC 106305</strain>
    </source>
</reference>
<dbReference type="RefSeq" id="WP_147067508.1">
    <property type="nucleotide sequence ID" value="NZ_BAAARO010000011.1"/>
</dbReference>
<dbReference type="GO" id="GO:0008168">
    <property type="term" value="F:methyltransferase activity"/>
    <property type="evidence" value="ECO:0007669"/>
    <property type="project" value="UniProtKB-KW"/>
</dbReference>
<dbReference type="Gene3D" id="6.10.250.3100">
    <property type="match status" value="1"/>
</dbReference>
<organism evidence="3 4">
    <name type="scientific">Terrabacter aerolatus</name>
    <dbReference type="NCBI Taxonomy" id="422442"/>
    <lineage>
        <taxon>Bacteria</taxon>
        <taxon>Bacillati</taxon>
        <taxon>Actinomycetota</taxon>
        <taxon>Actinomycetes</taxon>
        <taxon>Micrococcales</taxon>
        <taxon>Intrasporangiaceae</taxon>
        <taxon>Terrabacter</taxon>
    </lineage>
</organism>